<protein>
    <submittedName>
        <fullName evidence="1">Uncharacterized protein</fullName>
    </submittedName>
</protein>
<reference evidence="1" key="1">
    <citation type="submission" date="2022-07" db="EMBL/GenBank/DDBJ databases">
        <title>Genome Sequence of Agrocybe chaxingu.</title>
        <authorList>
            <person name="Buettner E."/>
        </authorList>
    </citation>
    <scope>NUCLEOTIDE SEQUENCE</scope>
    <source>
        <strain evidence="1">MP-N11</strain>
    </source>
</reference>
<dbReference type="EMBL" id="JANKHO010003780">
    <property type="protein sequence ID" value="KAJ3481068.1"/>
    <property type="molecule type" value="Genomic_DNA"/>
</dbReference>
<proteinExistence type="predicted"/>
<gene>
    <name evidence="1" type="ORF">NLJ89_g12239</name>
</gene>
<name>A0A9W8MMB8_9AGAR</name>
<sequence length="100" mass="11381">MHGVIRFLDTELLSASSPEYYPKIIKSGIDEEGQHPKSPKITGPDGIATLLHRVGRLQLLERLFDVTGTNEYNLRVRTGERYLQDLYVKRRGVDVEVRSA</sequence>
<accession>A0A9W8MMB8</accession>
<dbReference type="Proteomes" id="UP001148786">
    <property type="component" value="Unassembled WGS sequence"/>
</dbReference>
<evidence type="ECO:0000313" key="2">
    <source>
        <dbReference type="Proteomes" id="UP001148786"/>
    </source>
</evidence>
<keyword evidence="2" id="KW-1185">Reference proteome</keyword>
<comment type="caution">
    <text evidence="1">The sequence shown here is derived from an EMBL/GenBank/DDBJ whole genome shotgun (WGS) entry which is preliminary data.</text>
</comment>
<dbReference type="OrthoDB" id="9922773at2759"/>
<organism evidence="1 2">
    <name type="scientific">Agrocybe chaxingu</name>
    <dbReference type="NCBI Taxonomy" id="84603"/>
    <lineage>
        <taxon>Eukaryota</taxon>
        <taxon>Fungi</taxon>
        <taxon>Dikarya</taxon>
        <taxon>Basidiomycota</taxon>
        <taxon>Agaricomycotina</taxon>
        <taxon>Agaricomycetes</taxon>
        <taxon>Agaricomycetidae</taxon>
        <taxon>Agaricales</taxon>
        <taxon>Agaricineae</taxon>
        <taxon>Strophariaceae</taxon>
        <taxon>Agrocybe</taxon>
    </lineage>
</organism>
<dbReference type="AlphaFoldDB" id="A0A9W8MMB8"/>
<evidence type="ECO:0000313" key="1">
    <source>
        <dbReference type="EMBL" id="KAJ3481068.1"/>
    </source>
</evidence>